<dbReference type="PANTHER" id="PTHR46143">
    <property type="entry name" value="CALPAIN-7"/>
    <property type="match status" value="1"/>
</dbReference>
<evidence type="ECO:0000256" key="3">
    <source>
        <dbReference type="ARBA" id="ARBA00022801"/>
    </source>
</evidence>
<dbReference type="GO" id="GO:0004198">
    <property type="term" value="F:calcium-dependent cysteine-type endopeptidase activity"/>
    <property type="evidence" value="ECO:0007669"/>
    <property type="project" value="InterPro"/>
</dbReference>
<evidence type="ECO:0000256" key="1">
    <source>
        <dbReference type="ARBA" id="ARBA00010193"/>
    </source>
</evidence>
<feature type="domain" description="Calpain catalytic" evidence="6">
    <location>
        <begin position="164"/>
        <end position="441"/>
    </location>
</feature>
<evidence type="ECO:0000313" key="8">
    <source>
        <dbReference type="Proteomes" id="UP000193986"/>
    </source>
</evidence>
<dbReference type="SUPFAM" id="SSF49758">
    <property type="entry name" value="Calpain large subunit, middle domain (domain III)"/>
    <property type="match status" value="3"/>
</dbReference>
<proteinExistence type="inferred from homology"/>
<comment type="caution">
    <text evidence="7">The sequence shown here is derived from an EMBL/GenBank/DDBJ whole genome shotgun (WGS) entry which is preliminary data.</text>
</comment>
<evidence type="ECO:0000259" key="6">
    <source>
        <dbReference type="PROSITE" id="PS50203"/>
    </source>
</evidence>
<dbReference type="Gene3D" id="1.20.58.80">
    <property type="entry name" value="Phosphotransferase system, lactose/cellobiose-type IIA subunit"/>
    <property type="match status" value="1"/>
</dbReference>
<name>A0A1Y2B3W8_9TREE</name>
<evidence type="ECO:0000313" key="7">
    <source>
        <dbReference type="EMBL" id="ORY29529.1"/>
    </source>
</evidence>
<dbReference type="PANTHER" id="PTHR46143:SF1">
    <property type="entry name" value="CALPAIN-7"/>
    <property type="match status" value="1"/>
</dbReference>
<dbReference type="AlphaFoldDB" id="A0A1Y2B3W8"/>
<gene>
    <name evidence="7" type="ORF">BCR39DRAFT_531983</name>
</gene>
<dbReference type="Pfam" id="PF00648">
    <property type="entry name" value="Peptidase_C2"/>
    <property type="match status" value="1"/>
</dbReference>
<dbReference type="InterPro" id="IPR051297">
    <property type="entry name" value="PalB/RIM13"/>
</dbReference>
<evidence type="ECO:0000256" key="4">
    <source>
        <dbReference type="ARBA" id="ARBA00022807"/>
    </source>
</evidence>
<evidence type="ECO:0000256" key="5">
    <source>
        <dbReference type="PROSITE-ProRule" id="PRU00239"/>
    </source>
</evidence>
<dbReference type="GO" id="GO:0006508">
    <property type="term" value="P:proteolysis"/>
    <property type="evidence" value="ECO:0007669"/>
    <property type="project" value="UniProtKB-KW"/>
</dbReference>
<keyword evidence="8" id="KW-1185">Reference proteome</keyword>
<reference evidence="7 8" key="1">
    <citation type="submission" date="2016-07" db="EMBL/GenBank/DDBJ databases">
        <title>Pervasive Adenine N6-methylation of Active Genes in Fungi.</title>
        <authorList>
            <consortium name="DOE Joint Genome Institute"/>
            <person name="Mondo S.J."/>
            <person name="Dannebaum R.O."/>
            <person name="Kuo R.C."/>
            <person name="Labutti K."/>
            <person name="Haridas S."/>
            <person name="Kuo A."/>
            <person name="Salamov A."/>
            <person name="Ahrendt S.R."/>
            <person name="Lipzen A."/>
            <person name="Sullivan W."/>
            <person name="Andreopoulos W.B."/>
            <person name="Clum A."/>
            <person name="Lindquist E."/>
            <person name="Daum C."/>
            <person name="Ramamoorthy G.K."/>
            <person name="Gryganskyi A."/>
            <person name="Culley D."/>
            <person name="Magnuson J.K."/>
            <person name="James T.Y."/>
            <person name="O'Malley M.A."/>
            <person name="Stajich J.E."/>
            <person name="Spatafora J.W."/>
            <person name="Visel A."/>
            <person name="Grigoriev I.V."/>
        </authorList>
    </citation>
    <scope>NUCLEOTIDE SEQUENCE [LARGE SCALE GENOMIC DNA]</scope>
    <source>
        <strain evidence="7 8">68-887.2</strain>
    </source>
</reference>
<dbReference type="Gene3D" id="2.60.120.380">
    <property type="match status" value="2"/>
</dbReference>
<accession>A0A1Y2B3W8</accession>
<dbReference type="InterPro" id="IPR038765">
    <property type="entry name" value="Papain-like_cys_pep_sf"/>
</dbReference>
<dbReference type="InterPro" id="IPR036213">
    <property type="entry name" value="Calpain_III_sf"/>
</dbReference>
<dbReference type="Proteomes" id="UP000193986">
    <property type="component" value="Unassembled WGS sequence"/>
</dbReference>
<dbReference type="SUPFAM" id="SSF54001">
    <property type="entry name" value="Cysteine proteinases"/>
    <property type="match status" value="1"/>
</dbReference>
<dbReference type="EMBL" id="MCFC01000025">
    <property type="protein sequence ID" value="ORY29529.1"/>
    <property type="molecule type" value="Genomic_DNA"/>
</dbReference>
<protein>
    <recommendedName>
        <fullName evidence="6">Calpain catalytic domain-containing protein</fullName>
    </recommendedName>
</protein>
<organism evidence="7 8">
    <name type="scientific">Naematelia encephala</name>
    <dbReference type="NCBI Taxonomy" id="71784"/>
    <lineage>
        <taxon>Eukaryota</taxon>
        <taxon>Fungi</taxon>
        <taxon>Dikarya</taxon>
        <taxon>Basidiomycota</taxon>
        <taxon>Agaricomycotina</taxon>
        <taxon>Tremellomycetes</taxon>
        <taxon>Tremellales</taxon>
        <taxon>Naemateliaceae</taxon>
        <taxon>Naematelia</taxon>
    </lineage>
</organism>
<comment type="similarity">
    <text evidence="1">Belongs to the peptidase C2 family. PalB/RIM13 subfamily.</text>
</comment>
<dbReference type="Gene3D" id="3.90.70.10">
    <property type="entry name" value="Cysteine proteinases"/>
    <property type="match status" value="1"/>
</dbReference>
<sequence length="867" mass="95238">MSYKTYQQGLKNATELANKAIQSEASLSTLSPLMSPLPTLHQTFPLYVSAAEAYSNLLSSSTVPESERLAIKKKWRLVLERAEKIKLRIAQLGDQVGRAAVGDAGEEDNIVRRGGIINGVVTEIWNEAGPSCSEFTLGKQGVWTDASQPPLAKEQIALSPEWAEIDKDSWNVTEENSSRWMVKQGPGADCSVVAGLGVCMEHNRLWGTRLGQSALYPQAVTGQPKHSENGKHVVKLLLNGAWRQVVIDSLLPRATDTEQPLHATATTSPPSTSTSCPAWLPLSIKAYFKTLGGYDIRGSNPAPDIYAFTGWIPERSSFKEGMQREKEWLRVYSGWQRGNVLVTLGTGETTSDRLIPLHAYGVLDMQVKDGERILEVFDPGASKQSLGQSGLAERMDQLSLKSLVTDDSSPSYTSSGGNQTFHMTWDEVCTEFEALNVNWNPTTMPVLVKRYWSWPKPSTGVIDEGLSVSMSNPRYKLSVMTSSSDHMPEIWILLSQHIVSKDRPMDDIGLHIFEEPESALMLGKNQLGKMGALHPERTGVMSPYTNGLHLLVRYQLRHPRSSLLVVPSRDRGLYRTDFTLQAFAPSGTTMDLQRVSRTLAFSQTVTGELTSRNSGGHSGLSSWMSNPQYRFEVLPRAAAKVTQQAGQVKVMLCGDKSLAWNVKILWGRGELVYSASEDSVVGDSGAYGYGITYLDLPNIKLGTYTMVVSTFEPRETGSYTLTVESTGPIKLEQLPPEGAGMYSRIVTGSWSELNAAGRPSLGQYEKNPKIEIILSRPSTIMIRIVPSIIVPINMTLFRRSTSSSLGEQITTSGPYSETITGILIPRLKLDSGIYLGVISSWDLGMGIGVGWKISVWSDSPLNVDYIS</sequence>
<dbReference type="SMART" id="SM00230">
    <property type="entry name" value="CysPc"/>
    <property type="match status" value="1"/>
</dbReference>
<evidence type="ECO:0000256" key="2">
    <source>
        <dbReference type="ARBA" id="ARBA00022670"/>
    </source>
</evidence>
<keyword evidence="4" id="KW-0788">Thiol protease</keyword>
<dbReference type="InterPro" id="IPR022683">
    <property type="entry name" value="Calpain_III"/>
</dbReference>
<comment type="caution">
    <text evidence="5">Lacks conserved residue(s) required for the propagation of feature annotation.</text>
</comment>
<keyword evidence="3" id="KW-0378">Hydrolase</keyword>
<dbReference type="STRING" id="71784.A0A1Y2B3W8"/>
<dbReference type="InterPro" id="IPR001300">
    <property type="entry name" value="Peptidase_C2_calpain_cat"/>
</dbReference>
<dbReference type="SMART" id="SM00720">
    <property type="entry name" value="calpain_III"/>
    <property type="match status" value="1"/>
</dbReference>
<dbReference type="PROSITE" id="PS50203">
    <property type="entry name" value="CALPAIN_CAT"/>
    <property type="match status" value="1"/>
</dbReference>
<dbReference type="OrthoDB" id="167576at2759"/>
<keyword evidence="2" id="KW-0645">Protease</keyword>
<dbReference type="InParanoid" id="A0A1Y2B3W8"/>